<dbReference type="Proteomes" id="UP000199048">
    <property type="component" value="Unassembled WGS sequence"/>
</dbReference>
<dbReference type="SUPFAM" id="SSF51445">
    <property type="entry name" value="(Trans)glycosidases"/>
    <property type="match status" value="1"/>
</dbReference>
<name>A0A1I4VR87_9HYPH</name>
<dbReference type="InterPro" id="IPR017853">
    <property type="entry name" value="GH"/>
</dbReference>
<dbReference type="EMBL" id="FOTK01000118">
    <property type="protein sequence ID" value="SFN03607.1"/>
    <property type="molecule type" value="Genomic_DNA"/>
</dbReference>
<evidence type="ECO:0000313" key="2">
    <source>
        <dbReference type="Proteomes" id="UP000199048"/>
    </source>
</evidence>
<evidence type="ECO:0008006" key="3">
    <source>
        <dbReference type="Google" id="ProtNLM"/>
    </source>
</evidence>
<sequence length="461" mass="50542">MCAPSINTLLQMFSLSTKIALFGVCITALIPGHAIAQNVEPSIQSNKMDSVPTETFLSSMGICIHHAQGVPSQSYILPLRYLGVRNIRDDFGKPQGYIHMRKQAGVRANLIASSASLETTLDTLKYLARDDALLSVEGPNEPNNFPIQYQGEKGGGFARVLTSSSDWTPVAKFQRDLYAAVKSDPLLSKFPVFHTSEAGAQSPNVGLQFLTIPEGAGTTFPAGTKYADFANVHNYVSGTKKQYVDNQAWNAADPVLNGGWDGLYVEYGKLWGHGYSGYSNEELQKLPRVTTETGWDSSSDNGGERVQGTVLLNTYLSQFKRGWRYTFVYMLRDGEGGAGNQGVFKADSTPKLAATYIHNFTTILSGAEKVEINKQLTLRLRGASATTHDILLQTKNDEFAFVVWGERVSGSEKVTIELGQKAKILELLDPTVGTEPFDQKKMADTVEIEISDHPIIVRIKQ</sequence>
<keyword evidence="2" id="KW-1185">Reference proteome</keyword>
<proteinExistence type="predicted"/>
<protein>
    <recommendedName>
        <fullName evidence="3">Glycosyl hydrolase family 30 beta sandwich domain-containing protein</fullName>
    </recommendedName>
</protein>
<gene>
    <name evidence="1" type="ORF">SAMN05192568_11181</name>
</gene>
<dbReference type="AlphaFoldDB" id="A0A1I4VR87"/>
<evidence type="ECO:0000313" key="1">
    <source>
        <dbReference type="EMBL" id="SFN03607.1"/>
    </source>
</evidence>
<dbReference type="STRING" id="582667.SAMN05192568_11181"/>
<reference evidence="2" key="1">
    <citation type="submission" date="2016-10" db="EMBL/GenBank/DDBJ databases">
        <authorList>
            <person name="Varghese N."/>
            <person name="Submissions S."/>
        </authorList>
    </citation>
    <scope>NUCLEOTIDE SEQUENCE [LARGE SCALE GENOMIC DNA]</scope>
    <source>
        <strain evidence="2">BL36</strain>
    </source>
</reference>
<accession>A0A1I4VR87</accession>
<organism evidence="1 2">
    <name type="scientific">Methylobacterium pseudosasicola</name>
    <dbReference type="NCBI Taxonomy" id="582667"/>
    <lineage>
        <taxon>Bacteria</taxon>
        <taxon>Pseudomonadati</taxon>
        <taxon>Pseudomonadota</taxon>
        <taxon>Alphaproteobacteria</taxon>
        <taxon>Hyphomicrobiales</taxon>
        <taxon>Methylobacteriaceae</taxon>
        <taxon>Methylobacterium</taxon>
    </lineage>
</organism>